<dbReference type="PANTHER" id="PTHR30033">
    <property type="entry name" value="FLAGELLAR HOOK-ASSOCIATED PROTEIN 1"/>
    <property type="match status" value="1"/>
</dbReference>
<evidence type="ECO:0000256" key="2">
    <source>
        <dbReference type="ARBA" id="ARBA00004613"/>
    </source>
</evidence>
<evidence type="ECO:0000256" key="3">
    <source>
        <dbReference type="ARBA" id="ARBA00009677"/>
    </source>
</evidence>
<reference evidence="9" key="1">
    <citation type="journal article" date="2015" name="Int. J. Syst. Evol. Microbiol.">
        <title>Rhizobium oryzicola sp. nov., potential plant-growth-promoting endophytic bacteria isolated from rice roots.</title>
        <authorList>
            <person name="Zhang X.X."/>
            <person name="Gao J.S."/>
            <person name="Cao Y.H."/>
            <person name="Sheirdil R.A."/>
            <person name="Wang X.C."/>
            <person name="Zhang L."/>
        </authorList>
    </citation>
    <scope>NUCLEOTIDE SEQUENCE</scope>
    <source>
        <strain evidence="9">05753</strain>
    </source>
</reference>
<comment type="caution">
    <text evidence="9">The sequence shown here is derived from an EMBL/GenBank/DDBJ whole genome shotgun (WGS) entry which is preliminary data.</text>
</comment>
<proteinExistence type="inferred from homology"/>
<keyword evidence="10" id="KW-1185">Reference proteome</keyword>
<dbReference type="InterPro" id="IPR002371">
    <property type="entry name" value="FlgK"/>
</dbReference>
<evidence type="ECO:0000256" key="1">
    <source>
        <dbReference type="ARBA" id="ARBA00004365"/>
    </source>
</evidence>
<keyword evidence="9" id="KW-0969">Cilium</keyword>
<gene>
    <name evidence="9" type="primary">flgK</name>
    <name evidence="9" type="ORF">Q2T52_02905</name>
</gene>
<evidence type="ECO:0000259" key="7">
    <source>
        <dbReference type="Pfam" id="PF06429"/>
    </source>
</evidence>
<dbReference type="NCBIfam" id="TIGR02492">
    <property type="entry name" value="flgK_ends"/>
    <property type="match status" value="1"/>
</dbReference>
<reference evidence="9" key="2">
    <citation type="submission" date="2023-07" db="EMBL/GenBank/DDBJ databases">
        <authorList>
            <person name="Sun H."/>
        </authorList>
    </citation>
    <scope>NUCLEOTIDE SEQUENCE</scope>
    <source>
        <strain evidence="9">05753</strain>
    </source>
</reference>
<dbReference type="Proteomes" id="UP001169006">
    <property type="component" value="Unassembled WGS sequence"/>
</dbReference>
<feature type="domain" description="Flagellar hook-associated protein FlgK helical" evidence="8">
    <location>
        <begin position="86"/>
        <end position="304"/>
    </location>
</feature>
<name>A0ABT8SRJ3_9HYPH</name>
<evidence type="ECO:0000313" key="9">
    <source>
        <dbReference type="EMBL" id="MDO1581034.1"/>
    </source>
</evidence>
<sequence>MSLSTALSTAQSIFNNTGIQTSVTSTNISNAQNANYVKRTAVLTTAGNGAQVALTERSQNTSLLRQFVESNSIASGQTRLLSGLQEIRDIMGGNDYENAMSTRLGTLFNKLQSYAGSPSSSTFASSVVSSAQDAVDTLNNTSQEVQNIRTRADAEIKLQVDKLNGLLQQFEAANNQVVGANVTGGDPNNALDTRETLLKQITDIVGVSTVTREHGDMALYTSDGTVLFEKQARTVSFAPTQTYDAKTTGNSIFIDGVVVPTGNGGDTTANGKLQALLQIRDDIAPKFQSQLDEIARGMIVSFAETGPDGTLPAKAGLFTNGVDDTVDTTGTVVAGLAYTISVNKAVKDKPSLLRDGGINDDDGNPATPSAYIVNTKGDAGYSKLLDKYAQNMKAPLTVDPATDIGGTTSLMSLSSNSASWLETLRSTATSANETKSAMQTRAQEAYSSKTGVSLDEELSLLLDIEQSYKAASKLVTTIDEMLKSLLSSVG</sequence>
<dbReference type="InterPro" id="IPR010930">
    <property type="entry name" value="Flg_bb/hook_C_dom"/>
</dbReference>
<dbReference type="Pfam" id="PF06429">
    <property type="entry name" value="Flg_bbr_C"/>
    <property type="match status" value="1"/>
</dbReference>
<accession>A0ABT8SRJ3</accession>
<organism evidence="9 10">
    <name type="scientific">Rhizobium oryzicola</name>
    <dbReference type="NCBI Taxonomy" id="1232668"/>
    <lineage>
        <taxon>Bacteria</taxon>
        <taxon>Pseudomonadati</taxon>
        <taxon>Pseudomonadota</taxon>
        <taxon>Alphaproteobacteria</taxon>
        <taxon>Hyphomicrobiales</taxon>
        <taxon>Rhizobiaceae</taxon>
        <taxon>Rhizobium/Agrobacterium group</taxon>
        <taxon>Rhizobium</taxon>
    </lineage>
</organism>
<protein>
    <recommendedName>
        <fullName evidence="4">Flagellar hook-associated protein 1</fullName>
    </recommendedName>
</protein>
<comment type="subcellular location">
    <subcellularLocation>
        <location evidence="1">Bacterial flagellum</location>
    </subcellularLocation>
    <subcellularLocation>
        <location evidence="2">Secreted</location>
    </subcellularLocation>
</comment>
<keyword evidence="9" id="KW-0966">Cell projection</keyword>
<dbReference type="EMBL" id="JAUKWQ010000001">
    <property type="protein sequence ID" value="MDO1581034.1"/>
    <property type="molecule type" value="Genomic_DNA"/>
</dbReference>
<comment type="similarity">
    <text evidence="3">Belongs to the flagella basal body rod proteins family.</text>
</comment>
<keyword evidence="9" id="KW-0282">Flagellum</keyword>
<evidence type="ECO:0000256" key="4">
    <source>
        <dbReference type="ARBA" id="ARBA00016244"/>
    </source>
</evidence>
<dbReference type="InterPro" id="IPR053927">
    <property type="entry name" value="FlgK_helical"/>
</dbReference>
<dbReference type="Pfam" id="PF22638">
    <property type="entry name" value="FlgK_D1"/>
    <property type="match status" value="1"/>
</dbReference>
<keyword evidence="6" id="KW-0975">Bacterial flagellum</keyword>
<feature type="domain" description="Flagellar basal-body/hook protein C-terminal" evidence="7">
    <location>
        <begin position="446"/>
        <end position="487"/>
    </location>
</feature>
<evidence type="ECO:0000256" key="6">
    <source>
        <dbReference type="ARBA" id="ARBA00023143"/>
    </source>
</evidence>
<dbReference type="SUPFAM" id="SSF64518">
    <property type="entry name" value="Phase 1 flagellin"/>
    <property type="match status" value="1"/>
</dbReference>
<evidence type="ECO:0000256" key="5">
    <source>
        <dbReference type="ARBA" id="ARBA00022525"/>
    </source>
</evidence>
<evidence type="ECO:0000313" key="10">
    <source>
        <dbReference type="Proteomes" id="UP001169006"/>
    </source>
</evidence>
<keyword evidence="5" id="KW-0964">Secreted</keyword>
<dbReference type="RefSeq" id="WP_302075169.1">
    <property type="nucleotide sequence ID" value="NZ_JAUKWQ010000001.1"/>
</dbReference>
<dbReference type="PANTHER" id="PTHR30033:SF1">
    <property type="entry name" value="FLAGELLAR HOOK-ASSOCIATED PROTEIN 1"/>
    <property type="match status" value="1"/>
</dbReference>
<evidence type="ECO:0000259" key="8">
    <source>
        <dbReference type="Pfam" id="PF22638"/>
    </source>
</evidence>